<accession>A0A0H2S7U1</accession>
<dbReference type="InterPro" id="IPR001138">
    <property type="entry name" value="Zn2Cys6_DnaBD"/>
</dbReference>
<dbReference type="Gene3D" id="4.10.240.10">
    <property type="entry name" value="Zn(2)-C6 fungal-type DNA-binding domain"/>
    <property type="match status" value="1"/>
</dbReference>
<dbReference type="PANTHER" id="PTHR31001">
    <property type="entry name" value="UNCHARACTERIZED TRANSCRIPTIONAL REGULATORY PROTEIN"/>
    <property type="match status" value="1"/>
</dbReference>
<sequence>MSTPADEPKKKTRRRLRVSCVECTRRRQKCDRQQPCGACRSRGVEHLCRWELEPFARPSPARPPNGSASKESRKNNSHSESSTEHTPSVSDLPVNQPGAVGAVDQEVKEAAIALAQLSVARQGEYLGIGSVVCSLHRLGDEEHILLDFDTSTLPYTSGGEYSSAVTESFDRSIADLLTSLPSREKCDNLILSFFEHENWRYTLPPKQIFSLYDRMWEGLKNNEANCSCRMRAFWLALLFAIFALSPFCASEDESRKYFLQSLTARRLEEDLFFASFSTQRAPSSVSEGNTQGCLAVVLLANYLCDRGQVSEAWKLVGTAVRNAQNAGMHRNPHWEKWKDMSEDEQLFRRSAWILLSNTDKFLSSILGRPSMIRAQNTDVPIPLIAKGPLSIDGRADTNLMFQACLAKLIDIVGELRDKYLALDIDVDQFMKEANPEDAFEDWRKTLPDCFALRNPDTTRDHIYRDVPVQRCMLSIYYFSSAVLFRRTLLSTRPSLASLHKPFDGEDAASLVLKQMSTARVASSLLDSLRQLRSFLLMRPRRQTCFVSTFFIFEAAVTLVIAERRDEQHPQAIEWRNRVQDSVDMLEERRMEDNGDIVVQSLQALRALQKAMSSKPNPVTVPQVTPYEVENMAKQNELAQWYAQHPAEDVNGLSGLPNNFLQWIQAPLAGWNTSESTMVGDVSAFDLLHFLQ</sequence>
<dbReference type="STRING" id="27342.A0A0H2S7U1"/>
<dbReference type="InParanoid" id="A0A0H2S7U1"/>
<dbReference type="AlphaFoldDB" id="A0A0H2S7U1"/>
<gene>
    <name evidence="6" type="ORF">SCHPADRAFT_991719</name>
</gene>
<evidence type="ECO:0000256" key="4">
    <source>
        <dbReference type="SAM" id="MobiDB-lite"/>
    </source>
</evidence>
<dbReference type="CDD" id="cd12148">
    <property type="entry name" value="fungal_TF_MHR"/>
    <property type="match status" value="1"/>
</dbReference>
<dbReference type="SUPFAM" id="SSF57701">
    <property type="entry name" value="Zn2/Cys6 DNA-binding domain"/>
    <property type="match status" value="1"/>
</dbReference>
<dbReference type="GO" id="GO:0003677">
    <property type="term" value="F:DNA binding"/>
    <property type="evidence" value="ECO:0007669"/>
    <property type="project" value="InterPro"/>
</dbReference>
<dbReference type="GO" id="GO:0006351">
    <property type="term" value="P:DNA-templated transcription"/>
    <property type="evidence" value="ECO:0007669"/>
    <property type="project" value="InterPro"/>
</dbReference>
<feature type="domain" description="Zn(2)-C6 fungal-type" evidence="5">
    <location>
        <begin position="19"/>
        <end position="50"/>
    </location>
</feature>
<dbReference type="Pfam" id="PF04082">
    <property type="entry name" value="Fungal_trans"/>
    <property type="match status" value="1"/>
</dbReference>
<keyword evidence="2" id="KW-0479">Metal-binding</keyword>
<comment type="subcellular location">
    <subcellularLocation>
        <location evidence="1">Nucleus</location>
    </subcellularLocation>
</comment>
<evidence type="ECO:0000313" key="7">
    <source>
        <dbReference type="Proteomes" id="UP000053477"/>
    </source>
</evidence>
<evidence type="ECO:0000256" key="3">
    <source>
        <dbReference type="ARBA" id="ARBA00023242"/>
    </source>
</evidence>
<evidence type="ECO:0000313" key="6">
    <source>
        <dbReference type="EMBL" id="KLO20332.1"/>
    </source>
</evidence>
<reference evidence="6 7" key="1">
    <citation type="submission" date="2015-04" db="EMBL/GenBank/DDBJ databases">
        <title>Complete genome sequence of Schizopora paradoxa KUC8140, a cosmopolitan wood degrader in East Asia.</title>
        <authorList>
            <consortium name="DOE Joint Genome Institute"/>
            <person name="Min B."/>
            <person name="Park H."/>
            <person name="Jang Y."/>
            <person name="Kim J.-J."/>
            <person name="Kim K.H."/>
            <person name="Pangilinan J."/>
            <person name="Lipzen A."/>
            <person name="Riley R."/>
            <person name="Grigoriev I.V."/>
            <person name="Spatafora J.W."/>
            <person name="Choi I.-G."/>
        </authorList>
    </citation>
    <scope>NUCLEOTIDE SEQUENCE [LARGE SCALE GENOMIC DNA]</scope>
    <source>
        <strain evidence="6 7">KUC8140</strain>
    </source>
</reference>
<feature type="region of interest" description="Disordered" evidence="4">
    <location>
        <begin position="55"/>
        <end position="97"/>
    </location>
</feature>
<name>A0A0H2S7U1_9AGAM</name>
<dbReference type="GO" id="GO:0008270">
    <property type="term" value="F:zinc ion binding"/>
    <property type="evidence" value="ECO:0007669"/>
    <property type="project" value="InterPro"/>
</dbReference>
<evidence type="ECO:0000256" key="1">
    <source>
        <dbReference type="ARBA" id="ARBA00004123"/>
    </source>
</evidence>
<dbReference type="InterPro" id="IPR007219">
    <property type="entry name" value="XnlR_reg_dom"/>
</dbReference>
<dbReference type="InterPro" id="IPR050613">
    <property type="entry name" value="Sec_Metabolite_Reg"/>
</dbReference>
<keyword evidence="3" id="KW-0539">Nucleus</keyword>
<dbReference type="Proteomes" id="UP000053477">
    <property type="component" value="Unassembled WGS sequence"/>
</dbReference>
<organism evidence="6 7">
    <name type="scientific">Schizopora paradoxa</name>
    <dbReference type="NCBI Taxonomy" id="27342"/>
    <lineage>
        <taxon>Eukaryota</taxon>
        <taxon>Fungi</taxon>
        <taxon>Dikarya</taxon>
        <taxon>Basidiomycota</taxon>
        <taxon>Agaricomycotina</taxon>
        <taxon>Agaricomycetes</taxon>
        <taxon>Hymenochaetales</taxon>
        <taxon>Schizoporaceae</taxon>
        <taxon>Schizopora</taxon>
    </lineage>
</organism>
<feature type="compositionally biased region" description="Low complexity" evidence="4">
    <location>
        <begin position="78"/>
        <end position="90"/>
    </location>
</feature>
<proteinExistence type="predicted"/>
<protein>
    <recommendedName>
        <fullName evidence="5">Zn(2)-C6 fungal-type domain-containing protein</fullName>
    </recommendedName>
</protein>
<evidence type="ECO:0000259" key="5">
    <source>
        <dbReference type="PROSITE" id="PS50048"/>
    </source>
</evidence>
<dbReference type="PROSITE" id="PS00463">
    <property type="entry name" value="ZN2_CY6_FUNGAL_1"/>
    <property type="match status" value="1"/>
</dbReference>
<dbReference type="EMBL" id="KQ085882">
    <property type="protein sequence ID" value="KLO20332.1"/>
    <property type="molecule type" value="Genomic_DNA"/>
</dbReference>
<dbReference type="OrthoDB" id="3364175at2759"/>
<dbReference type="InterPro" id="IPR036864">
    <property type="entry name" value="Zn2-C6_fun-type_DNA-bd_sf"/>
</dbReference>
<evidence type="ECO:0000256" key="2">
    <source>
        <dbReference type="ARBA" id="ARBA00022723"/>
    </source>
</evidence>
<dbReference type="GO" id="GO:0005634">
    <property type="term" value="C:nucleus"/>
    <property type="evidence" value="ECO:0007669"/>
    <property type="project" value="UniProtKB-SubCell"/>
</dbReference>
<dbReference type="PROSITE" id="PS50048">
    <property type="entry name" value="ZN2_CY6_FUNGAL_2"/>
    <property type="match status" value="1"/>
</dbReference>
<dbReference type="GO" id="GO:0000981">
    <property type="term" value="F:DNA-binding transcription factor activity, RNA polymerase II-specific"/>
    <property type="evidence" value="ECO:0007669"/>
    <property type="project" value="InterPro"/>
</dbReference>
<dbReference type="SMART" id="SM00906">
    <property type="entry name" value="Fungal_trans"/>
    <property type="match status" value="1"/>
</dbReference>
<dbReference type="Pfam" id="PF00172">
    <property type="entry name" value="Zn_clus"/>
    <property type="match status" value="1"/>
</dbReference>
<keyword evidence="7" id="KW-1185">Reference proteome</keyword>
<dbReference type="SMART" id="SM00066">
    <property type="entry name" value="GAL4"/>
    <property type="match status" value="1"/>
</dbReference>